<dbReference type="SUPFAM" id="SSF51735">
    <property type="entry name" value="NAD(P)-binding Rossmann-fold domains"/>
    <property type="match status" value="1"/>
</dbReference>
<dbReference type="PRINTS" id="PR00081">
    <property type="entry name" value="GDHRDH"/>
</dbReference>
<dbReference type="Proteomes" id="UP001271648">
    <property type="component" value="Unassembled WGS sequence"/>
</dbReference>
<accession>A0AAW9A7B7</accession>
<dbReference type="NCBIfam" id="NF005559">
    <property type="entry name" value="PRK07231.1"/>
    <property type="match status" value="1"/>
</dbReference>
<dbReference type="PROSITE" id="PS00061">
    <property type="entry name" value="ADH_SHORT"/>
    <property type="match status" value="1"/>
</dbReference>
<name>A0AAW9A7B7_9BACL</name>
<dbReference type="GO" id="GO:0016491">
    <property type="term" value="F:oxidoreductase activity"/>
    <property type="evidence" value="ECO:0007669"/>
    <property type="project" value="UniProtKB-KW"/>
</dbReference>
<comment type="caution">
    <text evidence="3">The sequence shown here is derived from an EMBL/GenBank/DDBJ whole genome shotgun (WGS) entry which is preliminary data.</text>
</comment>
<dbReference type="InterPro" id="IPR036291">
    <property type="entry name" value="NAD(P)-bd_dom_sf"/>
</dbReference>
<dbReference type="GO" id="GO:0008206">
    <property type="term" value="P:bile acid metabolic process"/>
    <property type="evidence" value="ECO:0007669"/>
    <property type="project" value="UniProtKB-ARBA"/>
</dbReference>
<dbReference type="PANTHER" id="PTHR42879">
    <property type="entry name" value="3-OXOACYL-(ACYL-CARRIER-PROTEIN) REDUCTASE"/>
    <property type="match status" value="1"/>
</dbReference>
<protein>
    <submittedName>
        <fullName evidence="3">SDR family NAD(P)-dependent oxidoreductase</fullName>
    </submittedName>
</protein>
<evidence type="ECO:0000313" key="3">
    <source>
        <dbReference type="EMBL" id="MDW0116134.1"/>
    </source>
</evidence>
<dbReference type="Gene3D" id="3.40.50.720">
    <property type="entry name" value="NAD(P)-binding Rossmann-like Domain"/>
    <property type="match status" value="1"/>
</dbReference>
<evidence type="ECO:0000256" key="1">
    <source>
        <dbReference type="ARBA" id="ARBA00006484"/>
    </source>
</evidence>
<dbReference type="FunFam" id="3.40.50.720:FF:000084">
    <property type="entry name" value="Short-chain dehydrogenase reductase"/>
    <property type="match status" value="1"/>
</dbReference>
<dbReference type="EMBL" id="JAUBDJ010000002">
    <property type="protein sequence ID" value="MDW0116134.1"/>
    <property type="molecule type" value="Genomic_DNA"/>
</dbReference>
<dbReference type="CDD" id="cd05233">
    <property type="entry name" value="SDR_c"/>
    <property type="match status" value="1"/>
</dbReference>
<dbReference type="InterPro" id="IPR050259">
    <property type="entry name" value="SDR"/>
</dbReference>
<keyword evidence="2" id="KW-0560">Oxidoreductase</keyword>
<dbReference type="PRINTS" id="PR00080">
    <property type="entry name" value="SDRFAMILY"/>
</dbReference>
<dbReference type="Pfam" id="PF13561">
    <property type="entry name" value="adh_short_C2"/>
    <property type="match status" value="1"/>
</dbReference>
<keyword evidence="4" id="KW-1185">Reference proteome</keyword>
<reference evidence="3 4" key="1">
    <citation type="submission" date="2023-06" db="EMBL/GenBank/DDBJ databases">
        <title>Sporosarcina sp. nov., isolated from Korean traditional fermented seafood 'Jeotgal'.</title>
        <authorList>
            <person name="Yang A.I."/>
            <person name="Shin N.-R."/>
        </authorList>
    </citation>
    <scope>NUCLEOTIDE SEQUENCE [LARGE SCALE GENOMIC DNA]</scope>
    <source>
        <strain evidence="3 4">KCTC43456</strain>
    </source>
</reference>
<evidence type="ECO:0000256" key="2">
    <source>
        <dbReference type="ARBA" id="ARBA00023002"/>
    </source>
</evidence>
<organism evidence="3 4">
    <name type="scientific">Sporosarcina thermotolerans</name>
    <dbReference type="NCBI Taxonomy" id="633404"/>
    <lineage>
        <taxon>Bacteria</taxon>
        <taxon>Bacillati</taxon>
        <taxon>Bacillota</taxon>
        <taxon>Bacilli</taxon>
        <taxon>Bacillales</taxon>
        <taxon>Caryophanaceae</taxon>
        <taxon>Sporosarcina</taxon>
    </lineage>
</organism>
<dbReference type="RefSeq" id="WP_283732823.1">
    <property type="nucleotide sequence ID" value="NZ_CP125968.1"/>
</dbReference>
<proteinExistence type="inferred from homology"/>
<evidence type="ECO:0000313" key="4">
    <source>
        <dbReference type="Proteomes" id="UP001271648"/>
    </source>
</evidence>
<dbReference type="InterPro" id="IPR002347">
    <property type="entry name" value="SDR_fam"/>
</dbReference>
<dbReference type="InterPro" id="IPR020904">
    <property type="entry name" value="Sc_DH/Rdtase_CS"/>
</dbReference>
<comment type="similarity">
    <text evidence="1">Belongs to the short-chain dehydrogenases/reductases (SDR) family.</text>
</comment>
<sequence>MYCIDLTGKVAIVTGGTKGIGKAIVELFVESGAKVAIVGRRQELCDEVAAEFGVDHVFPFAADVSKKQDIERMVSATKEHFGRIDILVNNAGSSTMDYVEDIKEEDWDSIMDLNAKGVFLASQNVIKMFKEQGEGGRIITIASQAGKNGYRCMGNYVASKHAVLGLTKVMALELAKEKILVNAVCPGIIETDMKRIERVWGGNLRGMKAEEVEQEDNSQVPLGRTGQPRDVANVVLFLASELASYMTGQSINVTGGMTMN</sequence>
<dbReference type="AlphaFoldDB" id="A0AAW9A7B7"/>
<dbReference type="PANTHER" id="PTHR42879:SF2">
    <property type="entry name" value="3-OXOACYL-[ACYL-CARRIER-PROTEIN] REDUCTASE FABG"/>
    <property type="match status" value="1"/>
</dbReference>
<gene>
    <name evidence="3" type="ORF">QTL97_04250</name>
</gene>